<dbReference type="RefSeq" id="XP_009537771.1">
    <property type="nucleotide sequence ID" value="XM_009539476.1"/>
</dbReference>
<name>G5ACD3_PHYSP</name>
<reference evidence="4 5" key="1">
    <citation type="journal article" date="2006" name="Science">
        <title>Phytophthora genome sequences uncover evolutionary origins and mechanisms of pathogenesis.</title>
        <authorList>
            <person name="Tyler B.M."/>
            <person name="Tripathy S."/>
            <person name="Zhang X."/>
            <person name="Dehal P."/>
            <person name="Jiang R.H."/>
            <person name="Aerts A."/>
            <person name="Arredondo F.D."/>
            <person name="Baxter L."/>
            <person name="Bensasson D."/>
            <person name="Beynon J.L."/>
            <person name="Chapman J."/>
            <person name="Damasceno C.M."/>
            <person name="Dorrance A.E."/>
            <person name="Dou D."/>
            <person name="Dickerman A.W."/>
            <person name="Dubchak I.L."/>
            <person name="Garbelotto M."/>
            <person name="Gijzen M."/>
            <person name="Gordon S.G."/>
            <person name="Govers F."/>
            <person name="Grunwald N.J."/>
            <person name="Huang W."/>
            <person name="Ivors K.L."/>
            <person name="Jones R.W."/>
            <person name="Kamoun S."/>
            <person name="Krampis K."/>
            <person name="Lamour K.H."/>
            <person name="Lee M.K."/>
            <person name="McDonald W.H."/>
            <person name="Medina M."/>
            <person name="Meijer H.J."/>
            <person name="Nordberg E.K."/>
            <person name="Maclean D.J."/>
            <person name="Ospina-Giraldo M.D."/>
            <person name="Morris P.F."/>
            <person name="Phuntumart V."/>
            <person name="Putnam N.H."/>
            <person name="Rash S."/>
            <person name="Rose J.K."/>
            <person name="Sakihama Y."/>
            <person name="Salamov A.A."/>
            <person name="Savidor A."/>
            <person name="Scheuring C.F."/>
            <person name="Smith B.M."/>
            <person name="Sobral B.W."/>
            <person name="Terry A."/>
            <person name="Torto-Alalibo T.A."/>
            <person name="Win J."/>
            <person name="Xu Z."/>
            <person name="Zhang H."/>
            <person name="Grigoriev I.V."/>
            <person name="Rokhsar D.S."/>
            <person name="Boore J.L."/>
        </authorList>
    </citation>
    <scope>NUCLEOTIDE SEQUENCE [LARGE SCALE GENOMIC DNA]</scope>
    <source>
        <strain evidence="4 5">P6497</strain>
    </source>
</reference>
<dbReference type="KEGG" id="psoj:PHYSODRAFT_405766"/>
<keyword evidence="1" id="KW-0732">Signal</keyword>
<dbReference type="EMBL" id="JH159163">
    <property type="protein sequence ID" value="EGZ07007.1"/>
    <property type="molecule type" value="Genomic_DNA"/>
</dbReference>
<dbReference type="InterPro" id="IPR002156">
    <property type="entry name" value="RNaseH_domain"/>
</dbReference>
<reference evidence="4" key="2">
    <citation type="submission" date="2011-09" db="EMBL/GenBank/DDBJ databases">
        <authorList>
            <consortium name="US DOE Joint Genome Institute (JGI-PGF)"/>
            <person name="Aerts A."/>
            <person name="Grimwood J."/>
            <person name="Schmutz J."/>
            <person name="Lucas S."/>
            <person name="Hammon N."/>
            <person name="Glavina del Rio T."/>
            <person name="Dalin E."/>
            <person name="Tice H."/>
            <person name="Pitluck S."/>
            <person name="Dehal P."/>
            <person name="Chapman J."/>
            <person name="Putman N.H."/>
            <person name="Salamov A.A."/>
            <person name="Terry A."/>
            <person name="Rokhsar D.S."/>
            <person name="Boore J.L."/>
            <person name="Tripathy S."/>
            <person name="Tyler B.M."/>
            <person name="Grigoriev I.V."/>
        </authorList>
    </citation>
    <scope>NUCLEOTIDE SEQUENCE</scope>
    <source>
        <strain evidence="4">P6497</strain>
    </source>
</reference>
<evidence type="ECO:0000313" key="4">
    <source>
        <dbReference type="EMBL" id="EGZ07007.1"/>
    </source>
</evidence>
<dbReference type="Gene3D" id="3.30.420.10">
    <property type="entry name" value="Ribonuclease H-like superfamily/Ribonuclease H"/>
    <property type="match status" value="1"/>
</dbReference>
<evidence type="ECO:0000256" key="1">
    <source>
        <dbReference type="SAM" id="SignalP"/>
    </source>
</evidence>
<keyword evidence="5" id="KW-1185">Reference proteome</keyword>
<dbReference type="AlphaFoldDB" id="G5ACD3"/>
<proteinExistence type="predicted"/>
<dbReference type="EMBL" id="JH159178">
    <property type="protein sequence ID" value="EGZ04604.1"/>
    <property type="molecule type" value="Genomic_DNA"/>
</dbReference>
<dbReference type="InterPro" id="IPR036397">
    <property type="entry name" value="RNaseH_sf"/>
</dbReference>
<protein>
    <recommendedName>
        <fullName evidence="2">RNase H type-1 domain-containing protein</fullName>
    </recommendedName>
</protein>
<dbReference type="GeneID" id="20651438"/>
<feature type="signal peptide" evidence="1">
    <location>
        <begin position="1"/>
        <end position="16"/>
    </location>
</feature>
<feature type="non-terminal residue" evidence="4">
    <location>
        <position position="83"/>
    </location>
</feature>
<dbReference type="SMR" id="G5ACD3"/>
<feature type="chain" id="PRO_5010834028" description="RNase H type-1 domain-containing protein" evidence="1">
    <location>
        <begin position="17"/>
        <end position="83"/>
    </location>
</feature>
<feature type="non-terminal residue" evidence="4">
    <location>
        <position position="1"/>
    </location>
</feature>
<dbReference type="Proteomes" id="UP000002640">
    <property type="component" value="Unassembled WGS sequence"/>
</dbReference>
<sequence>THNIAAFVALYHLLSAADTRGLRGIHVAGDNELILRVLKTRAPPKARRLQMWFLKCRRTADRVRVASWTLLSKSGNAAARTLA</sequence>
<evidence type="ECO:0000313" key="5">
    <source>
        <dbReference type="Proteomes" id="UP000002640"/>
    </source>
</evidence>
<dbReference type="InParanoid" id="G5ACD3"/>
<dbReference type="KEGG" id="psoj:PHYSODRAFT_409026"/>
<dbReference type="RefSeq" id="XP_009539979.1">
    <property type="nucleotide sequence ID" value="XM_009541684.1"/>
</dbReference>
<evidence type="ECO:0000313" key="3">
    <source>
        <dbReference type="EMBL" id="EGZ04604.1"/>
    </source>
</evidence>
<dbReference type="Pfam" id="PF13456">
    <property type="entry name" value="RVT_3"/>
    <property type="match status" value="1"/>
</dbReference>
<dbReference type="GO" id="GO:0003676">
    <property type="term" value="F:nucleic acid binding"/>
    <property type="evidence" value="ECO:0007669"/>
    <property type="project" value="InterPro"/>
</dbReference>
<dbReference type="GeneID" id="20651590"/>
<dbReference type="GO" id="GO:0004523">
    <property type="term" value="F:RNA-DNA hybrid ribonuclease activity"/>
    <property type="evidence" value="ECO:0007669"/>
    <property type="project" value="InterPro"/>
</dbReference>
<gene>
    <name evidence="3" type="ORF">PHYSODRAFT_405766</name>
    <name evidence="4" type="ORF">PHYSODRAFT_409026</name>
</gene>
<organism evidence="5">
    <name type="scientific">Phytophthora sojae (strain P6497)</name>
    <name type="common">Soybean stem and root rot agent</name>
    <name type="synonym">Phytophthora megasperma f. sp. glycines</name>
    <dbReference type="NCBI Taxonomy" id="1094619"/>
    <lineage>
        <taxon>Eukaryota</taxon>
        <taxon>Sar</taxon>
        <taxon>Stramenopiles</taxon>
        <taxon>Oomycota</taxon>
        <taxon>Peronosporomycetes</taxon>
        <taxon>Peronosporales</taxon>
        <taxon>Peronosporaceae</taxon>
        <taxon>Phytophthora</taxon>
    </lineage>
</organism>
<evidence type="ECO:0000259" key="2">
    <source>
        <dbReference type="Pfam" id="PF13456"/>
    </source>
</evidence>
<accession>G5ACD3</accession>
<feature type="domain" description="RNase H type-1" evidence="2">
    <location>
        <begin position="3"/>
        <end position="83"/>
    </location>
</feature>